<dbReference type="PANTHER" id="PTHR43798:SF33">
    <property type="entry name" value="HYDROLASE, PUTATIVE (AFU_ORTHOLOGUE AFUA_2G14860)-RELATED"/>
    <property type="match status" value="1"/>
</dbReference>
<dbReference type="Gene3D" id="3.40.50.1820">
    <property type="entry name" value="alpha/beta hydrolase"/>
    <property type="match status" value="1"/>
</dbReference>
<protein>
    <recommendedName>
        <fullName evidence="3">Alpha/beta hydrolase</fullName>
    </recommendedName>
</protein>
<comment type="caution">
    <text evidence="1">The sequence shown here is derived from an EMBL/GenBank/DDBJ whole genome shotgun (WGS) entry which is preliminary data.</text>
</comment>
<keyword evidence="2" id="KW-1185">Reference proteome</keyword>
<evidence type="ECO:0000313" key="2">
    <source>
        <dbReference type="Proteomes" id="UP001174909"/>
    </source>
</evidence>
<dbReference type="AlphaFoldDB" id="A0AA35TLE6"/>
<evidence type="ECO:0000313" key="1">
    <source>
        <dbReference type="EMBL" id="CAI8049743.1"/>
    </source>
</evidence>
<reference evidence="1" key="1">
    <citation type="submission" date="2023-03" db="EMBL/GenBank/DDBJ databases">
        <authorList>
            <person name="Steffen K."/>
            <person name="Cardenas P."/>
        </authorList>
    </citation>
    <scope>NUCLEOTIDE SEQUENCE</scope>
</reference>
<evidence type="ECO:0008006" key="3">
    <source>
        <dbReference type="Google" id="ProtNLM"/>
    </source>
</evidence>
<dbReference type="SUPFAM" id="SSF53474">
    <property type="entry name" value="alpha/beta-Hydrolases"/>
    <property type="match status" value="1"/>
</dbReference>
<accession>A0AA35TLE6</accession>
<proteinExistence type="predicted"/>
<dbReference type="InterPro" id="IPR029058">
    <property type="entry name" value="AB_hydrolase_fold"/>
</dbReference>
<dbReference type="PANTHER" id="PTHR43798">
    <property type="entry name" value="MONOACYLGLYCEROL LIPASE"/>
    <property type="match status" value="1"/>
</dbReference>
<dbReference type="Proteomes" id="UP001174909">
    <property type="component" value="Unassembled WGS sequence"/>
</dbReference>
<dbReference type="EMBL" id="CASHTH010003813">
    <property type="protein sequence ID" value="CAI8049743.1"/>
    <property type="molecule type" value="Genomic_DNA"/>
</dbReference>
<dbReference type="InterPro" id="IPR050266">
    <property type="entry name" value="AB_hydrolase_sf"/>
</dbReference>
<sequence>MRETVVIVDGSEQPSTNLRDGLAQRWLILEPRLDDFTAGAEEQLAAAVGPLASGQYGLIGVSAGASVAIQHARRSPERVTALVLVAPLAIRPAGDALSGGATDLESSLGEIQCPTLVVFGQADTRVAPEAASIYRSRIPNCNIAFVYDAGHHIAAERPQALLNLVGDYLERRETFIVQNRSGAINP</sequence>
<organism evidence="1 2">
    <name type="scientific">Geodia barretti</name>
    <name type="common">Barrett's horny sponge</name>
    <dbReference type="NCBI Taxonomy" id="519541"/>
    <lineage>
        <taxon>Eukaryota</taxon>
        <taxon>Metazoa</taxon>
        <taxon>Porifera</taxon>
        <taxon>Demospongiae</taxon>
        <taxon>Heteroscleromorpha</taxon>
        <taxon>Tetractinellida</taxon>
        <taxon>Astrophorina</taxon>
        <taxon>Geodiidae</taxon>
        <taxon>Geodia</taxon>
    </lineage>
</organism>
<name>A0AA35TLE6_GEOBA</name>
<dbReference type="GO" id="GO:0016020">
    <property type="term" value="C:membrane"/>
    <property type="evidence" value="ECO:0007669"/>
    <property type="project" value="TreeGrafter"/>
</dbReference>
<gene>
    <name evidence="1" type="ORF">GBAR_LOCUS27387</name>
</gene>